<evidence type="ECO:0000256" key="3">
    <source>
        <dbReference type="ARBA" id="ARBA00013465"/>
    </source>
</evidence>
<evidence type="ECO:0000313" key="8">
    <source>
        <dbReference type="Proteomes" id="UP000079169"/>
    </source>
</evidence>
<dbReference type="GeneID" id="103519088"/>
<dbReference type="PaxDb" id="121845-A0A1S3DI82"/>
<protein>
    <recommendedName>
        <fullName evidence="3">Protein CUSTOS</fullName>
    </recommendedName>
</protein>
<evidence type="ECO:0000256" key="6">
    <source>
        <dbReference type="ARBA" id="ARBA00023242"/>
    </source>
</evidence>
<gene>
    <name evidence="9" type="primary">LOC103519088</name>
</gene>
<feature type="compositionally biased region" description="Basic residues" evidence="7">
    <location>
        <begin position="143"/>
        <end position="156"/>
    </location>
</feature>
<evidence type="ECO:0000256" key="1">
    <source>
        <dbReference type="ARBA" id="ARBA00004259"/>
    </source>
</evidence>
<keyword evidence="5" id="KW-0879">Wnt signaling pathway</keyword>
<accession>A0A1S3DI82</accession>
<feature type="region of interest" description="Disordered" evidence="7">
    <location>
        <begin position="25"/>
        <end position="63"/>
    </location>
</feature>
<dbReference type="OMA" id="QFINDSM"/>
<proteinExistence type="inferred from homology"/>
<evidence type="ECO:0000256" key="5">
    <source>
        <dbReference type="ARBA" id="ARBA00022687"/>
    </source>
</evidence>
<keyword evidence="6" id="KW-0539">Nucleus</keyword>
<evidence type="ECO:0000313" key="9">
    <source>
        <dbReference type="RefSeq" id="XP_008482426.1"/>
    </source>
</evidence>
<comment type="subcellular location">
    <subcellularLocation>
        <location evidence="1">Nucleus envelope</location>
    </subcellularLocation>
</comment>
<feature type="compositionally biased region" description="Polar residues" evidence="7">
    <location>
        <begin position="26"/>
        <end position="36"/>
    </location>
</feature>
<name>A0A1S3DI82_DIACI</name>
<evidence type="ECO:0000256" key="2">
    <source>
        <dbReference type="ARBA" id="ARBA00008632"/>
    </source>
</evidence>
<feature type="region of interest" description="Disordered" evidence="7">
    <location>
        <begin position="134"/>
        <end position="157"/>
    </location>
</feature>
<keyword evidence="8" id="KW-1185">Reference proteome</keyword>
<comment type="similarity">
    <text evidence="2">Belongs to the CUSTOS family.</text>
</comment>
<evidence type="ECO:0000256" key="4">
    <source>
        <dbReference type="ARBA" id="ARBA00022473"/>
    </source>
</evidence>
<dbReference type="PANTHER" id="PTHR14482:SF0">
    <property type="entry name" value="PROTEIN CUSTOS"/>
    <property type="match status" value="1"/>
</dbReference>
<dbReference type="STRING" id="121845.A0A1S3DI82"/>
<dbReference type="Proteomes" id="UP000079169">
    <property type="component" value="Unplaced"/>
</dbReference>
<dbReference type="KEGG" id="dci:103519088"/>
<dbReference type="PANTHER" id="PTHR14482">
    <property type="entry name" value="CHROMOSOME 12 ORF 43 HOMOLOG"/>
    <property type="match status" value="1"/>
</dbReference>
<organism evidence="8 9">
    <name type="scientific">Diaphorina citri</name>
    <name type="common">Asian citrus psyllid</name>
    <dbReference type="NCBI Taxonomy" id="121845"/>
    <lineage>
        <taxon>Eukaryota</taxon>
        <taxon>Metazoa</taxon>
        <taxon>Ecdysozoa</taxon>
        <taxon>Arthropoda</taxon>
        <taxon>Hexapoda</taxon>
        <taxon>Insecta</taxon>
        <taxon>Pterygota</taxon>
        <taxon>Neoptera</taxon>
        <taxon>Paraneoptera</taxon>
        <taxon>Hemiptera</taxon>
        <taxon>Sternorrhyncha</taxon>
        <taxon>Psylloidea</taxon>
        <taxon>Psyllidae</taxon>
        <taxon>Diaphorininae</taxon>
        <taxon>Diaphorina</taxon>
    </lineage>
</organism>
<dbReference type="GO" id="GO:0016055">
    <property type="term" value="P:Wnt signaling pathway"/>
    <property type="evidence" value="ECO:0007669"/>
    <property type="project" value="UniProtKB-KW"/>
</dbReference>
<dbReference type="RefSeq" id="XP_008482426.1">
    <property type="nucleotide sequence ID" value="XM_008484204.2"/>
</dbReference>
<dbReference type="GO" id="GO:0005635">
    <property type="term" value="C:nuclear envelope"/>
    <property type="evidence" value="ECO:0007669"/>
    <property type="project" value="UniProtKB-SubCell"/>
</dbReference>
<dbReference type="AlphaFoldDB" id="A0A1S3DI82"/>
<sequence length="228" mass="26239">MSDDSSSDEDVSKFQEAVDIKLTEAFSKNTPSANNHDSWEAAKNDLPSLRRTKEEDNFSSNHLSIQVTPEFQKFVAKKLETSLDRYLNEYLSENSETEKDHVNSNKKLKKASKSTSGIKLFKSSSDLIGEFKEDTHDTDEKIRKHNQTNKINKKRNGHDYNEKEEMKKFKAVVVEPDVILSRSETQAWSKQVKGEVIKVERTNANNKVYSIKHEGYIPPESWNGRIVR</sequence>
<reference evidence="9" key="1">
    <citation type="submission" date="2025-08" db="UniProtKB">
        <authorList>
            <consortium name="RefSeq"/>
        </authorList>
    </citation>
    <scope>IDENTIFICATION</scope>
</reference>
<evidence type="ECO:0000256" key="7">
    <source>
        <dbReference type="SAM" id="MobiDB-lite"/>
    </source>
</evidence>
<keyword evidence="4" id="KW-0217">Developmental protein</keyword>
<dbReference type="InterPro" id="IPR026694">
    <property type="entry name" value="CUSTOS"/>
</dbReference>